<gene>
    <name evidence="4" type="ORF">UFOPK1493_00148</name>
</gene>
<dbReference type="PANTHER" id="PTHR43606:SF2">
    <property type="entry name" value="ALKALINE PHOSPHATASE FAMILY PROTEIN (AFU_ORTHOLOGUE AFUA_5G03860)"/>
    <property type="match status" value="1"/>
</dbReference>
<dbReference type="InterPro" id="IPR029052">
    <property type="entry name" value="Metallo-depent_PP-like"/>
</dbReference>
<dbReference type="InterPro" id="IPR038607">
    <property type="entry name" value="PhoD-like_sf"/>
</dbReference>
<dbReference type="Gene3D" id="2.60.40.380">
    <property type="entry name" value="Purple acid phosphatase-like, N-terminal"/>
    <property type="match status" value="1"/>
</dbReference>
<dbReference type="PROSITE" id="PS51318">
    <property type="entry name" value="TAT"/>
    <property type="match status" value="1"/>
</dbReference>
<evidence type="ECO:0000259" key="3">
    <source>
        <dbReference type="Pfam" id="PF16655"/>
    </source>
</evidence>
<protein>
    <submittedName>
        <fullName evidence="4">Unannotated protein</fullName>
    </submittedName>
</protein>
<organism evidence="4">
    <name type="scientific">freshwater metagenome</name>
    <dbReference type="NCBI Taxonomy" id="449393"/>
    <lineage>
        <taxon>unclassified sequences</taxon>
        <taxon>metagenomes</taxon>
        <taxon>ecological metagenomes</taxon>
    </lineage>
</organism>
<evidence type="ECO:0000313" key="4">
    <source>
        <dbReference type="EMBL" id="CAB4538870.1"/>
    </source>
</evidence>
<dbReference type="AlphaFoldDB" id="A0A6J6BIB3"/>
<sequence>MQPISRRLFLTGSVVVSVGALTGALAGCSDDGGTAEGTTPESPESPESRESTDASATSATDATTAEAPPTTAPADTEPPTPPTTAAIDLGADPFTLGVASGDPGPGTVVLWTRLAPDPLVGGGMPADDLDVLWEVAPDDTFAEIAASGTTVAAAAYGHSVHVRAELDPGWWWYRFRVGGYTSPTGRTRTAPAPGEPTSQVRFASASCQNYQDGWYTAHRDIADQQLDFVVFLGDYMYEGTGIATVGENDTVRTHGTAEVTTLEEYRNRYALYKGDADLQASHASCPWIVTWDDHEVENNYAGLVPQDPADAATFAERRRAAYQVWWEHQPVDLPPPDGDEFTIHRSATWGDLLDLAVLDGRQYRSDQACGDPSLSLDPPCPETFDEARTMLGDEQEAWLLDLLATGTATWQAIAQQTVFGDVTLGGAILNYDQWDGYPAERNRIVDALDPARNTVVLTGDIHFAGAGTIRQGERGVGTPVAVELVATSISSGGRVNPAVTEVVRSIPDIVDVELEHRGYILHTVTPEAWSAEYRMVETVKEVGAPMFVHATYVADAGTNTLRIA</sequence>
<proteinExistence type="predicted"/>
<dbReference type="InterPro" id="IPR006311">
    <property type="entry name" value="TAT_signal"/>
</dbReference>
<reference evidence="4" key="1">
    <citation type="submission" date="2020-05" db="EMBL/GenBank/DDBJ databases">
        <authorList>
            <person name="Chiriac C."/>
            <person name="Salcher M."/>
            <person name="Ghai R."/>
            <person name="Kavagutti S V."/>
        </authorList>
    </citation>
    <scope>NUCLEOTIDE SEQUENCE</scope>
</reference>
<evidence type="ECO:0000259" key="2">
    <source>
        <dbReference type="Pfam" id="PF09423"/>
    </source>
</evidence>
<feature type="domain" description="PhoD-like phosphatase metallophosphatase" evidence="2">
    <location>
        <begin position="202"/>
        <end position="533"/>
    </location>
</feature>
<feature type="compositionally biased region" description="Low complexity" evidence="1">
    <location>
        <begin position="53"/>
        <end position="75"/>
    </location>
</feature>
<dbReference type="SUPFAM" id="SSF56300">
    <property type="entry name" value="Metallo-dependent phosphatases"/>
    <property type="match status" value="1"/>
</dbReference>
<name>A0A6J6BIB3_9ZZZZ</name>
<accession>A0A6J6BIB3</accession>
<dbReference type="Gene3D" id="3.60.21.70">
    <property type="entry name" value="PhoD-like phosphatase"/>
    <property type="match status" value="1"/>
</dbReference>
<dbReference type="InterPro" id="IPR052900">
    <property type="entry name" value="Phospholipid_Metab_Enz"/>
</dbReference>
<evidence type="ECO:0000256" key="1">
    <source>
        <dbReference type="SAM" id="MobiDB-lite"/>
    </source>
</evidence>
<dbReference type="CDD" id="cd07389">
    <property type="entry name" value="MPP_PhoD"/>
    <property type="match status" value="1"/>
</dbReference>
<dbReference type="PANTHER" id="PTHR43606">
    <property type="entry name" value="PHOSPHATASE, PUTATIVE (AFU_ORTHOLOGUE AFUA_6G08710)-RELATED"/>
    <property type="match status" value="1"/>
</dbReference>
<feature type="region of interest" description="Disordered" evidence="1">
    <location>
        <begin position="26"/>
        <end position="89"/>
    </location>
</feature>
<feature type="domain" description="Phospholipase D N-terminal" evidence="3">
    <location>
        <begin position="96"/>
        <end position="189"/>
    </location>
</feature>
<dbReference type="Pfam" id="PF09423">
    <property type="entry name" value="PhoD"/>
    <property type="match status" value="1"/>
</dbReference>
<dbReference type="EMBL" id="CAEZSR010000003">
    <property type="protein sequence ID" value="CAB4538870.1"/>
    <property type="molecule type" value="Genomic_DNA"/>
</dbReference>
<dbReference type="Pfam" id="PF16655">
    <property type="entry name" value="PhoD_N"/>
    <property type="match status" value="1"/>
</dbReference>
<dbReference type="InterPro" id="IPR032093">
    <property type="entry name" value="PhoD_N"/>
</dbReference>
<dbReference type="PROSITE" id="PS51257">
    <property type="entry name" value="PROKAR_LIPOPROTEIN"/>
    <property type="match status" value="1"/>
</dbReference>
<dbReference type="InterPro" id="IPR018946">
    <property type="entry name" value="PhoD-like_MPP"/>
</dbReference>